<protein>
    <recommendedName>
        <fullName evidence="6">Dihydroorotase</fullName>
        <shortName evidence="6">DHOase</shortName>
        <ecNumber evidence="6">3.5.2.3</ecNumber>
    </recommendedName>
</protein>
<keyword evidence="6" id="KW-0862">Zinc</keyword>
<feature type="binding site" evidence="6">
    <location>
        <position position="235"/>
    </location>
    <ligand>
        <name>Zn(2+)</name>
        <dbReference type="ChEBI" id="CHEBI:29105"/>
        <label>2</label>
    </ligand>
</feature>
<dbReference type="InterPro" id="IPR011059">
    <property type="entry name" value="Metal-dep_hydrolase_composite"/>
</dbReference>
<evidence type="ECO:0000256" key="5">
    <source>
        <dbReference type="ARBA" id="ARBA00022975"/>
    </source>
</evidence>
<feature type="binding site" evidence="6">
    <location>
        <position position="155"/>
    </location>
    <ligand>
        <name>Zn(2+)</name>
        <dbReference type="ChEBI" id="CHEBI:29105"/>
        <label>2</label>
    </ligand>
</feature>
<comment type="catalytic activity">
    <reaction evidence="6">
        <text>(S)-dihydroorotate + H2O = N-carbamoyl-L-aspartate + H(+)</text>
        <dbReference type="Rhea" id="RHEA:24296"/>
        <dbReference type="ChEBI" id="CHEBI:15377"/>
        <dbReference type="ChEBI" id="CHEBI:15378"/>
        <dbReference type="ChEBI" id="CHEBI:30864"/>
        <dbReference type="ChEBI" id="CHEBI:32814"/>
        <dbReference type="EC" id="3.5.2.3"/>
    </reaction>
</comment>
<feature type="domain" description="Dihydroorotase catalytic" evidence="7">
    <location>
        <begin position="55"/>
        <end position="238"/>
    </location>
</feature>
<dbReference type="SUPFAM" id="SSF51556">
    <property type="entry name" value="Metallo-dependent hydrolases"/>
    <property type="match status" value="1"/>
</dbReference>
<dbReference type="InterPro" id="IPR004722">
    <property type="entry name" value="DHOase"/>
</dbReference>
<dbReference type="PROSITE" id="PS00483">
    <property type="entry name" value="DIHYDROOROTASE_2"/>
    <property type="match status" value="1"/>
</dbReference>
<comment type="caution">
    <text evidence="8">The sequence shown here is derived from an EMBL/GenBank/DDBJ whole genome shotgun (WGS) entry which is preliminary data.</text>
</comment>
<feature type="binding site" evidence="6">
    <location>
        <begin position="326"/>
        <end position="327"/>
    </location>
    <ligand>
        <name>substrate</name>
    </ligand>
</feature>
<keyword evidence="3 6" id="KW-0479">Metal-binding</keyword>
<organism evidence="8 9">
    <name type="scientific">Candidatus Magnetominusculus xianensis</name>
    <dbReference type="NCBI Taxonomy" id="1748249"/>
    <lineage>
        <taxon>Bacteria</taxon>
        <taxon>Pseudomonadati</taxon>
        <taxon>Nitrospirota</taxon>
        <taxon>Nitrospiria</taxon>
        <taxon>Nitrospirales</taxon>
        <taxon>Nitrospiraceae</taxon>
        <taxon>Candidatus Magnetominusculus</taxon>
    </lineage>
</organism>
<gene>
    <name evidence="6" type="primary">pyrC</name>
    <name evidence="8" type="ORF">ASN18_0535</name>
</gene>
<reference evidence="8 9" key="1">
    <citation type="submission" date="2015-11" db="EMBL/GenBank/DDBJ databases">
        <authorList>
            <person name="Lin W."/>
        </authorList>
    </citation>
    <scope>NUCLEOTIDE SEQUENCE [LARGE SCALE GENOMIC DNA]</scope>
    <source>
        <strain evidence="8 9">HCH-1</strain>
    </source>
</reference>
<dbReference type="InterPro" id="IPR032466">
    <property type="entry name" value="Metal_Hydrolase"/>
</dbReference>
<feature type="binding site" evidence="6">
    <location>
        <begin position="65"/>
        <end position="67"/>
    </location>
    <ligand>
        <name>substrate</name>
    </ligand>
</feature>
<keyword evidence="9" id="KW-1185">Reference proteome</keyword>
<comment type="function">
    <text evidence="1 6">Catalyzes the reversible cyclization of carbamoyl aspartate to dihydroorotate.</text>
</comment>
<dbReference type="PANTHER" id="PTHR43668">
    <property type="entry name" value="ALLANTOINASE"/>
    <property type="match status" value="1"/>
</dbReference>
<comment type="cofactor">
    <cofactor evidence="6">
        <name>Zn(2+)</name>
        <dbReference type="ChEBI" id="CHEBI:29105"/>
    </cofactor>
    <text evidence="6">Binds 2 Zn(2+) ions per subunit.</text>
</comment>
<comment type="similarity">
    <text evidence="2 6">Belongs to the metallo-dependent hydrolases superfamily. DHOase family. Class I DHOase subfamily.</text>
</comment>
<feature type="binding site" evidence="6">
    <location>
        <position position="182"/>
    </location>
    <ligand>
        <name>Zn(2+)</name>
        <dbReference type="ChEBI" id="CHEBI:29105"/>
        <label>2</label>
    </ligand>
</feature>
<feature type="binding site" evidence="6">
    <location>
        <position position="63"/>
    </location>
    <ligand>
        <name>Zn(2+)</name>
        <dbReference type="ChEBI" id="CHEBI:29105"/>
        <label>1</label>
    </ligand>
</feature>
<feature type="binding site" evidence="6">
    <location>
        <position position="281"/>
    </location>
    <ligand>
        <name>substrate</name>
    </ligand>
</feature>
<evidence type="ECO:0000256" key="2">
    <source>
        <dbReference type="ARBA" id="ARBA00010286"/>
    </source>
</evidence>
<keyword evidence="5 6" id="KW-0665">Pyrimidine biosynthesis</keyword>
<comment type="pathway">
    <text evidence="6">Pyrimidine metabolism; UMP biosynthesis via de novo pathway; (S)-dihydroorotate from bicarbonate: step 3/3.</text>
</comment>
<dbReference type="RefSeq" id="WP_085051063.1">
    <property type="nucleotide sequence ID" value="NZ_LNQR01000021.1"/>
</dbReference>
<accession>A0ABR5SJM0</accession>
<sequence length="435" mass="46978">MDLIIRRGHIVDPSQGIDFIGSIYIENGLIVKIENTGTTVEPGITRVLDASGLYVFPGLVDMHAHLREPGFEYKETIKSGTSAAVKGGFTSVCCMPNTKPVNDNETVAEFIVKKALSEGFCNVFPIGAITKRQEGVELAEMGMMKDAGCVAFSDDGRPVTDSLLMRRALEYSKVFSSPIISHAEDLSLSNNGVMNEGYLSTTLGLRGIPAASEVIAIKRDIELAALTGGRLHIAHCSTAGGVRAIREAKRDGIYVTAETCPHYFHLTEAETGGYNTAAKVNPPLRTKKDVEAVREGLIDGTIDVIATDHAPHHRDDKLCEFDRAAFGISGFETAFSLSLALVKGGLLTLNQLIEKMTIRPAQILGLSKGSLREGVEADIVIADLNKDFIVDPEQFVSKGKNTPFNGWRLSGMPVITICKGKVKYHLNNSLMAEGI</sequence>
<evidence type="ECO:0000256" key="4">
    <source>
        <dbReference type="ARBA" id="ARBA00022801"/>
    </source>
</evidence>
<dbReference type="PANTHER" id="PTHR43668:SF2">
    <property type="entry name" value="ALLANTOINASE"/>
    <property type="match status" value="1"/>
</dbReference>
<evidence type="ECO:0000256" key="3">
    <source>
        <dbReference type="ARBA" id="ARBA00022723"/>
    </source>
</evidence>
<dbReference type="PROSITE" id="PS00482">
    <property type="entry name" value="DIHYDROOROTASE_1"/>
    <property type="match status" value="1"/>
</dbReference>
<dbReference type="SUPFAM" id="SSF51338">
    <property type="entry name" value="Composite domain of metallo-dependent hydrolases"/>
    <property type="match status" value="1"/>
</dbReference>
<dbReference type="CDD" id="cd01317">
    <property type="entry name" value="DHOase_IIa"/>
    <property type="match status" value="1"/>
</dbReference>
<dbReference type="EMBL" id="LNQR01000021">
    <property type="protein sequence ID" value="KWT92704.1"/>
    <property type="molecule type" value="Genomic_DNA"/>
</dbReference>
<feature type="binding site" evidence="6">
    <location>
        <position position="308"/>
    </location>
    <ligand>
        <name>Zn(2+)</name>
        <dbReference type="ChEBI" id="CHEBI:29105"/>
        <label>1</label>
    </ligand>
</feature>
<keyword evidence="4 6" id="KW-0378">Hydrolase</keyword>
<evidence type="ECO:0000259" key="7">
    <source>
        <dbReference type="Pfam" id="PF12890"/>
    </source>
</evidence>
<dbReference type="NCBIfam" id="TIGR00857">
    <property type="entry name" value="pyrC_multi"/>
    <property type="match status" value="1"/>
</dbReference>
<feature type="binding site" evidence="6">
    <location>
        <position position="97"/>
    </location>
    <ligand>
        <name>substrate</name>
    </ligand>
</feature>
<dbReference type="InterPro" id="IPR050138">
    <property type="entry name" value="DHOase/Allantoinase_Hydrolase"/>
</dbReference>
<feature type="binding site" evidence="6">
    <location>
        <position position="65"/>
    </location>
    <ligand>
        <name>Zn(2+)</name>
        <dbReference type="ChEBI" id="CHEBI:29105"/>
        <label>1</label>
    </ligand>
</feature>
<evidence type="ECO:0000313" key="9">
    <source>
        <dbReference type="Proteomes" id="UP000060487"/>
    </source>
</evidence>
<dbReference type="Gene3D" id="2.30.40.10">
    <property type="entry name" value="Urease, subunit C, domain 1"/>
    <property type="match status" value="1"/>
</dbReference>
<dbReference type="HAMAP" id="MF_00220_B">
    <property type="entry name" value="PyrC_classI_B"/>
    <property type="match status" value="1"/>
</dbReference>
<dbReference type="Gene3D" id="3.20.20.140">
    <property type="entry name" value="Metal-dependent hydrolases"/>
    <property type="match status" value="1"/>
</dbReference>
<dbReference type="InterPro" id="IPR002195">
    <property type="entry name" value="Dihydroorotase_CS"/>
</dbReference>
<evidence type="ECO:0000313" key="8">
    <source>
        <dbReference type="EMBL" id="KWT92704.1"/>
    </source>
</evidence>
<proteinExistence type="inferred from homology"/>
<evidence type="ECO:0000256" key="1">
    <source>
        <dbReference type="ARBA" id="ARBA00002368"/>
    </source>
</evidence>
<dbReference type="Pfam" id="PF12890">
    <property type="entry name" value="DHOase"/>
    <property type="match status" value="1"/>
</dbReference>
<evidence type="ECO:0000256" key="6">
    <source>
        <dbReference type="HAMAP-Rule" id="MF_00220"/>
    </source>
</evidence>
<dbReference type="EC" id="3.5.2.3" evidence="6"/>
<feature type="binding site" evidence="6">
    <location>
        <position position="312"/>
    </location>
    <ligand>
        <name>substrate</name>
    </ligand>
</feature>
<feature type="active site" evidence="6">
    <location>
        <position position="308"/>
    </location>
</feature>
<feature type="binding site" evidence="6">
    <location>
        <position position="155"/>
    </location>
    <ligand>
        <name>Zn(2+)</name>
        <dbReference type="ChEBI" id="CHEBI:29105"/>
        <label>1</label>
    </ligand>
</feature>
<dbReference type="InterPro" id="IPR024403">
    <property type="entry name" value="DHOase_cat"/>
</dbReference>
<dbReference type="Proteomes" id="UP000060487">
    <property type="component" value="Unassembled WGS sequence"/>
</dbReference>
<name>A0ABR5SJM0_9BACT</name>
<dbReference type="GO" id="GO:0004151">
    <property type="term" value="F:dihydroorotase activity"/>
    <property type="evidence" value="ECO:0007669"/>
    <property type="project" value="UniProtKB-EC"/>
</dbReference>